<keyword evidence="2 9" id="KW-0812">Transmembrane</keyword>
<dbReference type="PANTHER" id="PTHR24186:SF54">
    <property type="entry name" value="PGG DOMAIN-CONTAINING PROTEIN"/>
    <property type="match status" value="1"/>
</dbReference>
<dbReference type="PROSITE" id="PS50053">
    <property type="entry name" value="UBIQUITIN_2"/>
    <property type="match status" value="2"/>
</dbReference>
<keyword evidence="3" id="KW-0677">Repeat</keyword>
<protein>
    <recommendedName>
        <fullName evidence="10">Ubiquitin-like domain-containing protein</fullName>
    </recommendedName>
</protein>
<dbReference type="InterPro" id="IPR036770">
    <property type="entry name" value="Ankyrin_rpt-contain_sf"/>
</dbReference>
<evidence type="ECO:0000256" key="6">
    <source>
        <dbReference type="ARBA" id="ARBA00023136"/>
    </source>
</evidence>
<dbReference type="SUPFAM" id="SSF54236">
    <property type="entry name" value="Ubiquitin-like"/>
    <property type="match status" value="2"/>
</dbReference>
<dbReference type="InterPro" id="IPR026961">
    <property type="entry name" value="PGG_dom"/>
</dbReference>
<dbReference type="EnsemblPlants" id="EMT06772">
    <property type="protein sequence ID" value="EMT06772"/>
    <property type="gene ID" value="F775_00562"/>
</dbReference>
<dbReference type="AlphaFoldDB" id="M8BV36"/>
<feature type="transmembrane region" description="Helical" evidence="9">
    <location>
        <begin position="1020"/>
        <end position="1045"/>
    </location>
</feature>
<reference evidence="11" key="1">
    <citation type="submission" date="2015-06" db="UniProtKB">
        <authorList>
            <consortium name="EnsemblPlants"/>
        </authorList>
    </citation>
    <scope>IDENTIFICATION</scope>
</reference>
<feature type="transmembrane region" description="Helical" evidence="9">
    <location>
        <begin position="1066"/>
        <end position="1084"/>
    </location>
</feature>
<dbReference type="InterPro" id="IPR029071">
    <property type="entry name" value="Ubiquitin-like_domsf"/>
</dbReference>
<feature type="transmembrane region" description="Helical" evidence="9">
    <location>
        <begin position="978"/>
        <end position="1000"/>
    </location>
</feature>
<dbReference type="Gene3D" id="3.10.20.90">
    <property type="entry name" value="Phosphatidylinositol 3-kinase Catalytic Subunit, Chain A, domain 1"/>
    <property type="match status" value="2"/>
</dbReference>
<evidence type="ECO:0000256" key="3">
    <source>
        <dbReference type="ARBA" id="ARBA00022737"/>
    </source>
</evidence>
<feature type="domain" description="Ubiquitin-like" evidence="10">
    <location>
        <begin position="211"/>
        <end position="282"/>
    </location>
</feature>
<dbReference type="SMART" id="SM00213">
    <property type="entry name" value="UBQ"/>
    <property type="match status" value="3"/>
</dbReference>
<dbReference type="GO" id="GO:0005886">
    <property type="term" value="C:plasma membrane"/>
    <property type="evidence" value="ECO:0007669"/>
    <property type="project" value="TreeGrafter"/>
</dbReference>
<dbReference type="Gene3D" id="1.25.40.20">
    <property type="entry name" value="Ankyrin repeat-containing domain"/>
    <property type="match status" value="1"/>
</dbReference>
<evidence type="ECO:0000256" key="7">
    <source>
        <dbReference type="SAM" id="Coils"/>
    </source>
</evidence>
<evidence type="ECO:0000256" key="5">
    <source>
        <dbReference type="ARBA" id="ARBA00023043"/>
    </source>
</evidence>
<evidence type="ECO:0000256" key="1">
    <source>
        <dbReference type="ARBA" id="ARBA00004141"/>
    </source>
</evidence>
<dbReference type="InterPro" id="IPR002110">
    <property type="entry name" value="Ankyrin_rpt"/>
</dbReference>
<dbReference type="InterPro" id="IPR000626">
    <property type="entry name" value="Ubiquitin-like_dom"/>
</dbReference>
<keyword evidence="4 9" id="KW-1133">Transmembrane helix</keyword>
<organism evidence="11">
    <name type="scientific">Aegilops tauschii</name>
    <name type="common">Tausch's goatgrass</name>
    <name type="synonym">Aegilops squarrosa</name>
    <dbReference type="NCBI Taxonomy" id="37682"/>
    <lineage>
        <taxon>Eukaryota</taxon>
        <taxon>Viridiplantae</taxon>
        <taxon>Streptophyta</taxon>
        <taxon>Embryophyta</taxon>
        <taxon>Tracheophyta</taxon>
        <taxon>Spermatophyta</taxon>
        <taxon>Magnoliopsida</taxon>
        <taxon>Liliopsida</taxon>
        <taxon>Poales</taxon>
        <taxon>Poaceae</taxon>
        <taxon>BOP clade</taxon>
        <taxon>Pooideae</taxon>
        <taxon>Triticodae</taxon>
        <taxon>Triticeae</taxon>
        <taxon>Triticinae</taxon>
        <taxon>Aegilops</taxon>
    </lineage>
</organism>
<name>M8BV36_AEGTA</name>
<evidence type="ECO:0000313" key="11">
    <source>
        <dbReference type="EnsemblPlants" id="EMT06772"/>
    </source>
</evidence>
<dbReference type="PRINTS" id="PR00348">
    <property type="entry name" value="UBIQUITIN"/>
</dbReference>
<keyword evidence="5" id="KW-0040">ANK repeat</keyword>
<dbReference type="Pfam" id="PF13962">
    <property type="entry name" value="PGG"/>
    <property type="match status" value="1"/>
</dbReference>
<dbReference type="InterPro" id="IPR019956">
    <property type="entry name" value="Ubiquitin_dom"/>
</dbReference>
<comment type="subcellular location">
    <subcellularLocation>
        <location evidence="1">Membrane</location>
        <topology evidence="1">Multi-pass membrane protein</topology>
    </subcellularLocation>
</comment>
<proteinExistence type="predicted"/>
<dbReference type="Pfam" id="PF00023">
    <property type="entry name" value="Ank"/>
    <property type="match status" value="2"/>
</dbReference>
<feature type="coiled-coil region" evidence="7">
    <location>
        <begin position="395"/>
        <end position="443"/>
    </location>
</feature>
<evidence type="ECO:0000259" key="10">
    <source>
        <dbReference type="PROSITE" id="PS50053"/>
    </source>
</evidence>
<feature type="region of interest" description="Disordered" evidence="8">
    <location>
        <begin position="72"/>
        <end position="105"/>
    </location>
</feature>
<dbReference type="PROSITE" id="PS50297">
    <property type="entry name" value="ANK_REP_REGION"/>
    <property type="match status" value="1"/>
</dbReference>
<keyword evidence="7" id="KW-0175">Coiled coil</keyword>
<dbReference type="SUPFAM" id="SSF48403">
    <property type="entry name" value="Ankyrin repeat"/>
    <property type="match status" value="2"/>
</dbReference>
<evidence type="ECO:0000256" key="9">
    <source>
        <dbReference type="SAM" id="Phobius"/>
    </source>
</evidence>
<feature type="transmembrane region" description="Helical" evidence="9">
    <location>
        <begin position="1090"/>
        <end position="1110"/>
    </location>
</feature>
<dbReference type="PROSITE" id="PS50088">
    <property type="entry name" value="ANK_REPEAT"/>
    <property type="match status" value="1"/>
</dbReference>
<evidence type="ECO:0000256" key="8">
    <source>
        <dbReference type="SAM" id="MobiDB-lite"/>
    </source>
</evidence>
<feature type="domain" description="Ubiquitin-like" evidence="10">
    <location>
        <begin position="125"/>
        <end position="211"/>
    </location>
</feature>
<dbReference type="SMART" id="SM00248">
    <property type="entry name" value="ANK"/>
    <property type="match status" value="7"/>
</dbReference>
<dbReference type="PANTHER" id="PTHR24186">
    <property type="entry name" value="PROTEIN PHOSPHATASE 1 REGULATORY SUBUNIT"/>
    <property type="match status" value="1"/>
</dbReference>
<evidence type="ECO:0000256" key="4">
    <source>
        <dbReference type="ARBA" id="ARBA00022989"/>
    </source>
</evidence>
<evidence type="ECO:0000256" key="2">
    <source>
        <dbReference type="ARBA" id="ARBA00022692"/>
    </source>
</evidence>
<keyword evidence="6 9" id="KW-0472">Membrane</keyword>
<dbReference type="Pfam" id="PF00240">
    <property type="entry name" value="ubiquitin"/>
    <property type="match status" value="2"/>
</dbReference>
<dbReference type="Pfam" id="PF12796">
    <property type="entry name" value="Ank_2"/>
    <property type="match status" value="1"/>
</dbReference>
<accession>M8BV36</accession>
<sequence>MARRASSTSEIDAWFIFSAREKSLHARLLQAEASRERWKAAYTELPPGANPKLAELQERDLVDSEAREALPDVDNSQLKVTSQKRRKLTNGETSQKKRMKLTNGDTSKEKCTKLTNEMHLQRCTMQIFVKINCSIFLKKRKTHCLKTITLEVMRSNTIYDVKEKIQDKEGIPAVQQRLMFGSELLVDSCCLEDYNIVEESTLTLDLVPQGMHIFIRARSGKIMTIGVDGEDSLYSVKAKFFDETGIPPGRQRLFFAGKQLEDGRTLADYDVQNESTLHVAFRGITRRSGQMRISVRTVTGKKVIERAMKRRQAVDNIKAWIYSELCILPEEQQLSGEDGAPLAEVIRRSCIVVLQIRPPGGCVEQQSDLEDSITCVALFFAGPEDIATDLRAEINKLKEVEAAKATEAAQKLQQNIQELQVAAREKDDEIGRLRAEAVDAENKVTSPKSRQKCRSNTSELQLEQCMLTPLSRRSSAHFHKQSQMSKKLDTLRMNTLPLCSRPPTPIGGAEFNKPQASLSLIIRFNKPLDFCLLKCTLTSSCLKYLPSRHSITMKLSSSFDYPVLLYKAQMDKRLLKAATDGDSTSMKHYACHNPGILLGRTLRMNTCLHISSIHGHQRFSEDVVALEESLLTTVNLDWETPLLAAVRNGHVSLASFLLGSCHHLGMGQAILKQDKYGFNALHHAIRNGHEELALELITAEPSLSRAVSECNESPMFFALTRNFTRVYEQLVQDPLSSYTGGLHGRNCLHAAVRNGNPEMAKQILEKYHGLMITEDINKVTPTRHAVLFDKIDMLRVILLHDPTKGYEINSMGDPLLAAAAYRGRSNAARELLKHCPDAPYRQENGGTLLHRAVWDNQIKFVKFVLTTPLLRKLINMQGKTGKTALHYAVRKCDPELVSILLSHEDIDATVLDNIGVSAAWELKYVMENAKTLNWNEVLMLMLKADAQNATSLYNLHGKAKQQAIDAGRKDAKSLTKTYTTNISLVAILITTITFAAAFTLPGGYSSVDGSEGLPIMSQKIAFQAFLISDTLAMCSSFAVAFICVIARWEDYEFLIYYTSFTKKLMWFAYVATTTAFSTGLYTVLALRLHWLATAISVLVALLPILTKLLGEWPVLKLRFRLGKTFNSDLLDMV</sequence>